<proteinExistence type="predicted"/>
<reference evidence="2 3" key="1">
    <citation type="journal article" date="2018" name="Sci. Rep.">
        <title>Raphidocelis subcapitata (=Pseudokirchneriella subcapitata) provides an insight into genome evolution and environmental adaptations in the Sphaeropleales.</title>
        <authorList>
            <person name="Suzuki S."/>
            <person name="Yamaguchi H."/>
            <person name="Nakajima N."/>
            <person name="Kawachi M."/>
        </authorList>
    </citation>
    <scope>NUCLEOTIDE SEQUENCE [LARGE SCALE GENOMIC DNA]</scope>
    <source>
        <strain evidence="2 3">NIES-35</strain>
    </source>
</reference>
<evidence type="ECO:0000313" key="3">
    <source>
        <dbReference type="Proteomes" id="UP000247498"/>
    </source>
</evidence>
<feature type="signal peptide" evidence="1">
    <location>
        <begin position="1"/>
        <end position="24"/>
    </location>
</feature>
<dbReference type="InParanoid" id="A0A2V0NQK1"/>
<dbReference type="AlphaFoldDB" id="A0A2V0NQK1"/>
<comment type="caution">
    <text evidence="2">The sequence shown here is derived from an EMBL/GenBank/DDBJ whole genome shotgun (WGS) entry which is preliminary data.</text>
</comment>
<feature type="chain" id="PRO_5015930037" evidence="1">
    <location>
        <begin position="25"/>
        <end position="321"/>
    </location>
</feature>
<evidence type="ECO:0000256" key="1">
    <source>
        <dbReference type="SAM" id="SignalP"/>
    </source>
</evidence>
<dbReference type="Proteomes" id="UP000247498">
    <property type="component" value="Unassembled WGS sequence"/>
</dbReference>
<protein>
    <submittedName>
        <fullName evidence="2">Uncharacterized protein</fullName>
    </submittedName>
</protein>
<dbReference type="EMBL" id="BDRX01000013">
    <property type="protein sequence ID" value="GBF89948.1"/>
    <property type="molecule type" value="Genomic_DNA"/>
</dbReference>
<gene>
    <name evidence="2" type="ORF">Rsub_02652</name>
</gene>
<keyword evidence="3" id="KW-1185">Reference proteome</keyword>
<evidence type="ECO:0000313" key="2">
    <source>
        <dbReference type="EMBL" id="GBF89948.1"/>
    </source>
</evidence>
<sequence>MARYRAALAALAAVALLLATTVGADVVDPTLAGPGRQLQATPNINCRAFTTILDPNTPSLGCNSTEVALSSLVDSPAETTLLTPSNCTNLVEGSNCTFTATDKSTNETCQGSVLVTPCRPACALQGQVIQATSPNCKVTAKELGDKAFDYVSSTANVNVYLLSDLEHPMGTTYEDENYKNKTITVCMALTHRNATKGKPEVDGIADAPADACSSAFVWAKEAAEKRADGTIKARNWIYINDGNFQLLNATVGPDTFAIVSSSPVICIERRRIKRRGTTVAFKIGAADGNGFLDTPKEDVSGEVTIYKENTSGCKQAFDSLF</sequence>
<accession>A0A2V0NQK1</accession>
<name>A0A2V0NQK1_9CHLO</name>
<organism evidence="2 3">
    <name type="scientific">Raphidocelis subcapitata</name>
    <dbReference type="NCBI Taxonomy" id="307507"/>
    <lineage>
        <taxon>Eukaryota</taxon>
        <taxon>Viridiplantae</taxon>
        <taxon>Chlorophyta</taxon>
        <taxon>core chlorophytes</taxon>
        <taxon>Chlorophyceae</taxon>
        <taxon>CS clade</taxon>
        <taxon>Sphaeropleales</taxon>
        <taxon>Selenastraceae</taxon>
        <taxon>Raphidocelis</taxon>
    </lineage>
</organism>
<keyword evidence="1" id="KW-0732">Signal</keyword>